<comment type="caution">
    <text evidence="7">The sequence shown here is derived from an EMBL/GenBank/DDBJ whole genome shotgun (WGS) entry which is preliminary data.</text>
</comment>
<evidence type="ECO:0000256" key="6">
    <source>
        <dbReference type="SAM" id="Phobius"/>
    </source>
</evidence>
<keyword evidence="2" id="KW-1003">Cell membrane</keyword>
<dbReference type="PANTHER" id="PTHR30482:SF17">
    <property type="entry name" value="ABC TRANSPORTER ATP-BINDING PROTEIN"/>
    <property type="match status" value="1"/>
</dbReference>
<reference evidence="8" key="1">
    <citation type="journal article" date="2019" name="Int. J. Syst. Evol. Microbiol.">
        <title>The Global Catalogue of Microorganisms (GCM) 10K type strain sequencing project: providing services to taxonomists for standard genome sequencing and annotation.</title>
        <authorList>
            <consortium name="The Broad Institute Genomics Platform"/>
            <consortium name="The Broad Institute Genome Sequencing Center for Infectious Disease"/>
            <person name="Wu L."/>
            <person name="Ma J."/>
        </authorList>
    </citation>
    <scope>NUCLEOTIDE SEQUENCE [LARGE SCALE GENOMIC DNA]</scope>
    <source>
        <strain evidence="8">NBRC 102122</strain>
    </source>
</reference>
<keyword evidence="4 6" id="KW-1133">Transmembrane helix</keyword>
<sequence length="324" mass="34170">MGARETTVNVLLVLLLPAVALTALFIGEAFYITLATRIAILALAAVGLNIALGLGGLVSFGHAAFFGLGGYVAGVLATHAFNMEPVAFGLPGTTAMPAIWLVAILLCGLVALPIGLVSLRTSGVYFIMITLAFAQMIYYFAISWPAYGGEDGLSLSMRNGFPGLNTAKPFPYFVVVFVLLLAGLLLFHRLRASRFGAALEAARQNPARLAAIGISPFAIRLVAFVLSAMITGLAGALFADLNRFVSPSMLSWHMSGELIVLIILGGKNRLFGPLAGAALYVLFEYALGGLTERWQLFLGLVLLAVVFFARGGLIGLLAGRPRHG</sequence>
<evidence type="ECO:0000256" key="5">
    <source>
        <dbReference type="ARBA" id="ARBA00023136"/>
    </source>
</evidence>
<feature type="transmembrane region" description="Helical" evidence="6">
    <location>
        <begin position="170"/>
        <end position="188"/>
    </location>
</feature>
<feature type="transmembrane region" description="Helical" evidence="6">
    <location>
        <begin position="296"/>
        <end position="318"/>
    </location>
</feature>
<gene>
    <name evidence="7" type="ORF">GCM10007923_27670</name>
</gene>
<feature type="transmembrane region" description="Helical" evidence="6">
    <location>
        <begin position="12"/>
        <end position="32"/>
    </location>
</feature>
<feature type="transmembrane region" description="Helical" evidence="6">
    <location>
        <begin position="38"/>
        <end position="58"/>
    </location>
</feature>
<keyword evidence="3 6" id="KW-0812">Transmembrane</keyword>
<dbReference type="CDD" id="cd06581">
    <property type="entry name" value="TM_PBP1_LivM_like"/>
    <property type="match status" value="1"/>
</dbReference>
<feature type="transmembrane region" description="Helical" evidence="6">
    <location>
        <begin position="271"/>
        <end position="290"/>
    </location>
</feature>
<accession>A0ABQ5ZIH6</accession>
<dbReference type="PANTHER" id="PTHR30482">
    <property type="entry name" value="HIGH-AFFINITY BRANCHED-CHAIN AMINO ACID TRANSPORT SYSTEM PERMEASE"/>
    <property type="match status" value="1"/>
</dbReference>
<dbReference type="EMBL" id="BSOP01000018">
    <property type="protein sequence ID" value="GLR51559.1"/>
    <property type="molecule type" value="Genomic_DNA"/>
</dbReference>
<name>A0ABQ5ZIH6_9HYPH</name>
<dbReference type="RefSeq" id="WP_244768130.1">
    <property type="nucleotide sequence ID" value="NZ_BSOP01000018.1"/>
</dbReference>
<dbReference type="Proteomes" id="UP001156702">
    <property type="component" value="Unassembled WGS sequence"/>
</dbReference>
<evidence type="ECO:0000313" key="7">
    <source>
        <dbReference type="EMBL" id="GLR51559.1"/>
    </source>
</evidence>
<evidence type="ECO:0000256" key="1">
    <source>
        <dbReference type="ARBA" id="ARBA00004651"/>
    </source>
</evidence>
<feature type="transmembrane region" description="Helical" evidence="6">
    <location>
        <begin position="209"/>
        <end position="238"/>
    </location>
</feature>
<dbReference type="Pfam" id="PF02653">
    <property type="entry name" value="BPD_transp_2"/>
    <property type="match status" value="1"/>
</dbReference>
<feature type="transmembrane region" description="Helical" evidence="6">
    <location>
        <begin position="95"/>
        <end position="117"/>
    </location>
</feature>
<evidence type="ECO:0000313" key="8">
    <source>
        <dbReference type="Proteomes" id="UP001156702"/>
    </source>
</evidence>
<dbReference type="InterPro" id="IPR043428">
    <property type="entry name" value="LivM-like"/>
</dbReference>
<proteinExistence type="predicted"/>
<evidence type="ECO:0000256" key="4">
    <source>
        <dbReference type="ARBA" id="ARBA00022989"/>
    </source>
</evidence>
<organism evidence="7 8">
    <name type="scientific">Shinella yambaruensis</name>
    <dbReference type="NCBI Taxonomy" id="415996"/>
    <lineage>
        <taxon>Bacteria</taxon>
        <taxon>Pseudomonadati</taxon>
        <taxon>Pseudomonadota</taxon>
        <taxon>Alphaproteobacteria</taxon>
        <taxon>Hyphomicrobiales</taxon>
        <taxon>Rhizobiaceae</taxon>
        <taxon>Shinella</taxon>
    </lineage>
</organism>
<comment type="subcellular location">
    <subcellularLocation>
        <location evidence="1">Cell membrane</location>
        <topology evidence="1">Multi-pass membrane protein</topology>
    </subcellularLocation>
</comment>
<protein>
    <submittedName>
        <fullName evidence="7">Branched-chain amino acid ABC transporter permease</fullName>
    </submittedName>
</protein>
<keyword evidence="8" id="KW-1185">Reference proteome</keyword>
<feature type="transmembrane region" description="Helical" evidence="6">
    <location>
        <begin position="65"/>
        <end position="83"/>
    </location>
</feature>
<evidence type="ECO:0000256" key="3">
    <source>
        <dbReference type="ARBA" id="ARBA00022692"/>
    </source>
</evidence>
<dbReference type="InterPro" id="IPR001851">
    <property type="entry name" value="ABC_transp_permease"/>
</dbReference>
<feature type="transmembrane region" description="Helical" evidence="6">
    <location>
        <begin position="124"/>
        <end position="147"/>
    </location>
</feature>
<evidence type="ECO:0000256" key="2">
    <source>
        <dbReference type="ARBA" id="ARBA00022475"/>
    </source>
</evidence>
<keyword evidence="5 6" id="KW-0472">Membrane</keyword>